<accession>A0ABU0W788</accession>
<evidence type="ECO:0000313" key="4">
    <source>
        <dbReference type="Proteomes" id="UP001239019"/>
    </source>
</evidence>
<proteinExistence type="inferred from homology"/>
<evidence type="ECO:0000256" key="1">
    <source>
        <dbReference type="ARBA" id="ARBA00008542"/>
    </source>
</evidence>
<evidence type="ECO:0000259" key="2">
    <source>
        <dbReference type="Pfam" id="PF01965"/>
    </source>
</evidence>
<reference evidence="3 4" key="1">
    <citation type="submission" date="2023-08" db="EMBL/GenBank/DDBJ databases">
        <title>Whole-genome sequencing of halo(alkali)philic microorganisms from hypersaline lakes.</title>
        <authorList>
            <person name="Sorokin D.Y."/>
            <person name="Abbas B."/>
            <person name="Merkel A.Y."/>
        </authorList>
    </citation>
    <scope>NUCLEOTIDE SEQUENCE [LARGE SCALE GENOMIC DNA]</scope>
    <source>
        <strain evidence="3 4">AB-CW4</strain>
    </source>
</reference>
<dbReference type="InterPro" id="IPR006286">
    <property type="entry name" value="C56_PfpI-like"/>
</dbReference>
<protein>
    <submittedName>
        <fullName evidence="3">DJ-1/PfpI family protein</fullName>
    </submittedName>
</protein>
<sequence>MSKQVLVPLAEGCEELEAVTVIDLLRRGGIKVVVASLDNTAVTGSHGIRLGVDMGLDEALNHDFDMVVLPGGMPGASHLQEDNRVDELLKRMADSGKFTAAICAAPKVLASAGLLKGRKATSFPGFLDDTADQVGDYLEDPVVQDGKVITSRGPGTAMDFALHLIEQLVGRKKRDEVEARLQR</sequence>
<dbReference type="NCBIfam" id="TIGR01383">
    <property type="entry name" value="not_thiJ"/>
    <property type="match status" value="1"/>
</dbReference>
<dbReference type="Gene3D" id="3.40.50.880">
    <property type="match status" value="1"/>
</dbReference>
<dbReference type="InterPro" id="IPR029062">
    <property type="entry name" value="Class_I_gatase-like"/>
</dbReference>
<keyword evidence="4" id="KW-1185">Reference proteome</keyword>
<organism evidence="3 4">
    <name type="scientific">Natronospira bacteriovora</name>
    <dbReference type="NCBI Taxonomy" id="3069753"/>
    <lineage>
        <taxon>Bacteria</taxon>
        <taxon>Pseudomonadati</taxon>
        <taxon>Pseudomonadota</taxon>
        <taxon>Gammaproteobacteria</taxon>
        <taxon>Natronospirales</taxon>
        <taxon>Natronospiraceae</taxon>
        <taxon>Natronospira</taxon>
    </lineage>
</organism>
<name>A0ABU0W788_9GAMM</name>
<dbReference type="CDD" id="cd03135">
    <property type="entry name" value="GATase1_DJ-1"/>
    <property type="match status" value="1"/>
</dbReference>
<dbReference type="InterPro" id="IPR050325">
    <property type="entry name" value="Prot/Nucl_acid_deglycase"/>
</dbReference>
<dbReference type="PANTHER" id="PTHR48094">
    <property type="entry name" value="PROTEIN/NUCLEIC ACID DEGLYCASE DJ-1-RELATED"/>
    <property type="match status" value="1"/>
</dbReference>
<feature type="domain" description="DJ-1/PfpI" evidence="2">
    <location>
        <begin position="3"/>
        <end position="167"/>
    </location>
</feature>
<dbReference type="InterPro" id="IPR006287">
    <property type="entry name" value="DJ-1"/>
</dbReference>
<dbReference type="SUPFAM" id="SSF52317">
    <property type="entry name" value="Class I glutamine amidotransferase-like"/>
    <property type="match status" value="1"/>
</dbReference>
<dbReference type="PROSITE" id="PS51276">
    <property type="entry name" value="PEPTIDASE_C56_PFPI"/>
    <property type="match status" value="1"/>
</dbReference>
<comment type="caution">
    <text evidence="3">The sequence shown here is derived from an EMBL/GenBank/DDBJ whole genome shotgun (WGS) entry which is preliminary data.</text>
</comment>
<dbReference type="InterPro" id="IPR002818">
    <property type="entry name" value="DJ-1/PfpI"/>
</dbReference>
<dbReference type="RefSeq" id="WP_306728355.1">
    <property type="nucleotide sequence ID" value="NZ_JAVDDT010000004.1"/>
</dbReference>
<dbReference type="PANTHER" id="PTHR48094:SF12">
    <property type="entry name" value="PARKINSON DISEASE PROTEIN 7 HOMOLOG"/>
    <property type="match status" value="1"/>
</dbReference>
<dbReference type="EMBL" id="JAVDDT010000004">
    <property type="protein sequence ID" value="MDQ2069861.1"/>
    <property type="molecule type" value="Genomic_DNA"/>
</dbReference>
<comment type="similarity">
    <text evidence="1">Belongs to the peptidase C56 family.</text>
</comment>
<dbReference type="Pfam" id="PF01965">
    <property type="entry name" value="DJ-1_PfpI"/>
    <property type="match status" value="1"/>
</dbReference>
<gene>
    <name evidence="3" type="ORF">RBH19_08250</name>
</gene>
<evidence type="ECO:0000313" key="3">
    <source>
        <dbReference type="EMBL" id="MDQ2069861.1"/>
    </source>
</evidence>
<dbReference type="Proteomes" id="UP001239019">
    <property type="component" value="Unassembled WGS sequence"/>
</dbReference>